<dbReference type="RefSeq" id="WP_186872609.1">
    <property type="nucleotide sequence ID" value="NZ_JACOOR010000008.1"/>
</dbReference>
<accession>A0A923LE15</accession>
<dbReference type="InterPro" id="IPR029055">
    <property type="entry name" value="Ntn_hydrolases_N"/>
</dbReference>
<dbReference type="AlphaFoldDB" id="A0A923LE15"/>
<keyword evidence="1 3" id="KW-0315">Glutamine amidotransferase</keyword>
<feature type="domain" description="Glutamine amidotransferase type-2" evidence="2">
    <location>
        <begin position="2"/>
        <end position="255"/>
    </location>
</feature>
<comment type="caution">
    <text evidence="3">The sequence shown here is derived from an EMBL/GenBank/DDBJ whole genome shotgun (WGS) entry which is preliminary data.</text>
</comment>
<proteinExistence type="predicted"/>
<dbReference type="PANTHER" id="PTHR42824">
    <property type="entry name" value="GLUTAMINE AMIDOTRANSFERASE"/>
    <property type="match status" value="1"/>
</dbReference>
<sequence length="255" mass="28943">MCELFGLCSAEKVNCNEILGTFFSHGETNPDGWGLALFDGNSANIEKEPISAAESVYLKHRLTDEITEDVLLAHIRKASKGGLEYKNCHPFKKRDASGRLWTLIHNGTIFQSELVDAYIGKQHGGTDSERILYYLMDQVDAAIAKKGGELTDKERFDTVNQVIRDITPENKVNLLIYDGDLFYAHTNFYETLFRLQKGDTLIVSTKPLSDDPAWEKVPMSTPLAYRKGKLVFEAEQHPYEFIDKEPRDSEYNKPL</sequence>
<dbReference type="Proteomes" id="UP000649345">
    <property type="component" value="Unassembled WGS sequence"/>
</dbReference>
<dbReference type="SUPFAM" id="SSF56235">
    <property type="entry name" value="N-terminal nucleophile aminohydrolases (Ntn hydrolases)"/>
    <property type="match status" value="1"/>
</dbReference>
<dbReference type="InterPro" id="IPR026869">
    <property type="entry name" value="EgtC-like"/>
</dbReference>
<evidence type="ECO:0000256" key="1">
    <source>
        <dbReference type="ARBA" id="ARBA00022962"/>
    </source>
</evidence>
<gene>
    <name evidence="3" type="ORF">H8S44_14000</name>
</gene>
<protein>
    <submittedName>
        <fullName evidence="3">Class II glutamine amidotransferase</fullName>
    </submittedName>
</protein>
<dbReference type="PANTHER" id="PTHR42824:SF1">
    <property type="entry name" value="GLUTAMINE AMIDOTRANSFERASE YAFJ-RELATED"/>
    <property type="match status" value="1"/>
</dbReference>
<evidence type="ECO:0000313" key="3">
    <source>
        <dbReference type="EMBL" id="MBC5660873.1"/>
    </source>
</evidence>
<keyword evidence="4" id="KW-1185">Reference proteome</keyword>
<evidence type="ECO:0000259" key="2">
    <source>
        <dbReference type="PROSITE" id="PS51278"/>
    </source>
</evidence>
<dbReference type="InterPro" id="IPR017932">
    <property type="entry name" value="GATase_2_dom"/>
</dbReference>
<evidence type="ECO:0000313" key="4">
    <source>
        <dbReference type="Proteomes" id="UP000649345"/>
    </source>
</evidence>
<reference evidence="3" key="1">
    <citation type="submission" date="2020-08" db="EMBL/GenBank/DDBJ databases">
        <title>Genome public.</title>
        <authorList>
            <person name="Liu C."/>
            <person name="Sun Q."/>
        </authorList>
    </citation>
    <scope>NUCLEOTIDE SEQUENCE</scope>
    <source>
        <strain evidence="3">NSJ-68</strain>
    </source>
</reference>
<organism evidence="3 4">
    <name type="scientific">Anaerosacchariphilus hominis</name>
    <dbReference type="NCBI Taxonomy" id="2763017"/>
    <lineage>
        <taxon>Bacteria</taxon>
        <taxon>Bacillati</taxon>
        <taxon>Bacillota</taxon>
        <taxon>Clostridia</taxon>
        <taxon>Lachnospirales</taxon>
        <taxon>Lachnospiraceae</taxon>
        <taxon>Anaerosacchariphilus</taxon>
    </lineage>
</organism>
<dbReference type="CDD" id="cd01908">
    <property type="entry name" value="YafJ"/>
    <property type="match status" value="1"/>
</dbReference>
<dbReference type="PROSITE" id="PS51278">
    <property type="entry name" value="GATASE_TYPE_2"/>
    <property type="match status" value="1"/>
</dbReference>
<dbReference type="Gene3D" id="3.60.20.10">
    <property type="entry name" value="Glutamine Phosphoribosylpyrophosphate, subunit 1, domain 1"/>
    <property type="match status" value="1"/>
</dbReference>
<dbReference type="EMBL" id="JACOOR010000008">
    <property type="protein sequence ID" value="MBC5660873.1"/>
    <property type="molecule type" value="Genomic_DNA"/>
</dbReference>
<dbReference type="Pfam" id="PF13230">
    <property type="entry name" value="GATase_4"/>
    <property type="match status" value="1"/>
</dbReference>
<name>A0A923LE15_9FIRM</name>